<evidence type="ECO:0000259" key="6">
    <source>
        <dbReference type="PROSITE" id="PS50090"/>
    </source>
</evidence>
<keyword evidence="2" id="KW-0238">DNA-binding</keyword>
<evidence type="ECO:0000313" key="10">
    <source>
        <dbReference type="Proteomes" id="UP000663760"/>
    </source>
</evidence>
<feature type="compositionally biased region" description="Gly residues" evidence="5">
    <location>
        <begin position="7"/>
        <end position="19"/>
    </location>
</feature>
<evidence type="ECO:0000256" key="5">
    <source>
        <dbReference type="SAM" id="MobiDB-lite"/>
    </source>
</evidence>
<organism evidence="9 10">
    <name type="scientific">Spirodela intermedia</name>
    <name type="common">Intermediate duckweed</name>
    <dbReference type="NCBI Taxonomy" id="51605"/>
    <lineage>
        <taxon>Eukaryota</taxon>
        <taxon>Viridiplantae</taxon>
        <taxon>Streptophyta</taxon>
        <taxon>Embryophyta</taxon>
        <taxon>Tracheophyta</taxon>
        <taxon>Spermatophyta</taxon>
        <taxon>Magnoliopsida</taxon>
        <taxon>Liliopsida</taxon>
        <taxon>Araceae</taxon>
        <taxon>Lemnoideae</taxon>
        <taxon>Spirodela</taxon>
    </lineage>
</organism>
<dbReference type="InterPro" id="IPR006447">
    <property type="entry name" value="Myb_dom_plants"/>
</dbReference>
<proteinExistence type="predicted"/>
<dbReference type="InterPro" id="IPR052245">
    <property type="entry name" value="Plant_Stress_Dev_TF"/>
</dbReference>
<protein>
    <submittedName>
        <fullName evidence="9">Uncharacterized protein</fullName>
    </submittedName>
</protein>
<keyword evidence="3" id="KW-0804">Transcription</keyword>
<dbReference type="CDD" id="cd00167">
    <property type="entry name" value="SANT"/>
    <property type="match status" value="1"/>
</dbReference>
<evidence type="ECO:0000313" key="9">
    <source>
        <dbReference type="EMBL" id="CAA7392055.1"/>
    </source>
</evidence>
<dbReference type="Gene3D" id="1.10.10.60">
    <property type="entry name" value="Homeodomain-like"/>
    <property type="match status" value="1"/>
</dbReference>
<dbReference type="InterPro" id="IPR009057">
    <property type="entry name" value="Homeodomain-like_sf"/>
</dbReference>
<feature type="domain" description="Myb-like" evidence="6">
    <location>
        <begin position="69"/>
        <end position="121"/>
    </location>
</feature>
<dbReference type="InterPro" id="IPR001005">
    <property type="entry name" value="SANT/Myb"/>
</dbReference>
<dbReference type="PROSITE" id="PS51293">
    <property type="entry name" value="SANT"/>
    <property type="match status" value="1"/>
</dbReference>
<feature type="domain" description="HTH myb-type" evidence="8">
    <location>
        <begin position="75"/>
        <end position="125"/>
    </location>
</feature>
<dbReference type="OrthoDB" id="118550at2759"/>
<dbReference type="GO" id="GO:0003677">
    <property type="term" value="F:DNA binding"/>
    <property type="evidence" value="ECO:0007669"/>
    <property type="project" value="UniProtKB-KW"/>
</dbReference>
<dbReference type="PROSITE" id="PS51294">
    <property type="entry name" value="HTH_MYB"/>
    <property type="match status" value="1"/>
</dbReference>
<feature type="region of interest" description="Disordered" evidence="5">
    <location>
        <begin position="1"/>
        <end position="80"/>
    </location>
</feature>
<dbReference type="PROSITE" id="PS50090">
    <property type="entry name" value="MYB_LIKE"/>
    <property type="match status" value="1"/>
</dbReference>
<name>A0A7I8K6P9_SPIIN</name>
<dbReference type="PANTHER" id="PTHR44191">
    <property type="entry name" value="TRANSCRIPTION FACTOR KUA1"/>
    <property type="match status" value="1"/>
</dbReference>
<accession>A0A7I8K6P9</accession>
<dbReference type="NCBIfam" id="TIGR01557">
    <property type="entry name" value="myb_SHAQKYF"/>
    <property type="match status" value="1"/>
</dbReference>
<dbReference type="GO" id="GO:0009739">
    <property type="term" value="P:response to gibberellin"/>
    <property type="evidence" value="ECO:0007669"/>
    <property type="project" value="TreeGrafter"/>
</dbReference>
<dbReference type="Proteomes" id="UP000663760">
    <property type="component" value="Chromosome 2"/>
</dbReference>
<feature type="compositionally biased region" description="Basic and acidic residues" evidence="5">
    <location>
        <begin position="43"/>
        <end position="56"/>
    </location>
</feature>
<evidence type="ECO:0000259" key="7">
    <source>
        <dbReference type="PROSITE" id="PS51293"/>
    </source>
</evidence>
<dbReference type="SUPFAM" id="SSF46689">
    <property type="entry name" value="Homeodomain-like"/>
    <property type="match status" value="1"/>
</dbReference>
<keyword evidence="4" id="KW-0539">Nucleus</keyword>
<dbReference type="GO" id="GO:0009723">
    <property type="term" value="P:response to ethylene"/>
    <property type="evidence" value="ECO:0007669"/>
    <property type="project" value="TreeGrafter"/>
</dbReference>
<evidence type="ECO:0000256" key="2">
    <source>
        <dbReference type="ARBA" id="ARBA00023125"/>
    </source>
</evidence>
<dbReference type="EMBL" id="LR746265">
    <property type="protein sequence ID" value="CAA7392055.1"/>
    <property type="molecule type" value="Genomic_DNA"/>
</dbReference>
<evidence type="ECO:0000259" key="8">
    <source>
        <dbReference type="PROSITE" id="PS51294"/>
    </source>
</evidence>
<feature type="domain" description="SANT" evidence="7">
    <location>
        <begin position="74"/>
        <end position="125"/>
    </location>
</feature>
<sequence length="245" mass="27659">MASGRRSPGGAGGGGGRGGRSIRLFGTWVSCPQQEPPHQPGKGSERRPQEHGRELRPAGGADTPPEDLRISNNSGPWTEEEHKAFLEGLAEKGMRNWRAISSEFVKTRTTKQVMSHAQKYFLYQAKPVKRRRSLFDLNRLLKFRVVAWYECMSSPTPRPRPRHIPSPIPTPTRTPALNHESCPSSSLYRPRTIFSSISASSLSPSITCRRIPPESFSTCELRRAGEMEKTFLFWIRDAILRPMYQ</sequence>
<dbReference type="PANTHER" id="PTHR44191:SF62">
    <property type="entry name" value="OS04G0341900 PROTEIN"/>
    <property type="match status" value="1"/>
</dbReference>
<keyword evidence="1" id="KW-0805">Transcription regulation</keyword>
<dbReference type="InterPro" id="IPR017930">
    <property type="entry name" value="Myb_dom"/>
</dbReference>
<dbReference type="InterPro" id="IPR017884">
    <property type="entry name" value="SANT_dom"/>
</dbReference>
<dbReference type="Pfam" id="PF00249">
    <property type="entry name" value="Myb_DNA-binding"/>
    <property type="match status" value="1"/>
</dbReference>
<dbReference type="SMART" id="SM00717">
    <property type="entry name" value="SANT"/>
    <property type="match status" value="1"/>
</dbReference>
<feature type="region of interest" description="Disordered" evidence="5">
    <location>
        <begin position="159"/>
        <end position="184"/>
    </location>
</feature>
<dbReference type="AlphaFoldDB" id="A0A7I8K6P9"/>
<dbReference type="GO" id="GO:0006355">
    <property type="term" value="P:regulation of DNA-templated transcription"/>
    <property type="evidence" value="ECO:0007669"/>
    <property type="project" value="UniProtKB-ARBA"/>
</dbReference>
<reference evidence="9" key="1">
    <citation type="submission" date="2020-02" db="EMBL/GenBank/DDBJ databases">
        <authorList>
            <person name="Scholz U."/>
            <person name="Mascher M."/>
            <person name="Fiebig A."/>
        </authorList>
    </citation>
    <scope>NUCLEOTIDE SEQUENCE</scope>
</reference>
<evidence type="ECO:0000256" key="1">
    <source>
        <dbReference type="ARBA" id="ARBA00023015"/>
    </source>
</evidence>
<evidence type="ECO:0000256" key="4">
    <source>
        <dbReference type="ARBA" id="ARBA00023242"/>
    </source>
</evidence>
<gene>
    <name evidence="9" type="ORF">SI8410_02003245</name>
</gene>
<evidence type="ECO:0000256" key="3">
    <source>
        <dbReference type="ARBA" id="ARBA00023163"/>
    </source>
</evidence>
<keyword evidence="10" id="KW-1185">Reference proteome</keyword>